<accession>D7DR94</accession>
<name>D7DR94_METV3</name>
<sequence>MTYGMDCTGMDCIERTMDYDDLSEYVEEYVDEGDYIEVYFGRAHVEGTIESISGTHYRIDTHHDSMGLLELELKDVEDDLLEFVHIPENEGKRIVISML</sequence>
<keyword evidence="2" id="KW-1185">Reference proteome</keyword>
<dbReference type="HOGENOM" id="CLU_181218_0_0_2"/>
<protein>
    <submittedName>
        <fullName evidence="1">Uncharacterized protein</fullName>
    </submittedName>
</protein>
<proteinExistence type="predicted"/>
<dbReference type="InParanoid" id="D7DR94"/>
<organism evidence="1 2">
    <name type="scientific">Methanococcus voltae (strain ATCC BAA-1334 / A3)</name>
    <dbReference type="NCBI Taxonomy" id="456320"/>
    <lineage>
        <taxon>Archaea</taxon>
        <taxon>Methanobacteriati</taxon>
        <taxon>Methanobacteriota</taxon>
        <taxon>Methanomada group</taxon>
        <taxon>Methanococci</taxon>
        <taxon>Methanococcales</taxon>
        <taxon>Methanococcaceae</taxon>
        <taxon>Methanococcus</taxon>
    </lineage>
</organism>
<dbReference type="Pfam" id="PF09870">
    <property type="entry name" value="DUF2097"/>
    <property type="match status" value="1"/>
</dbReference>
<dbReference type="STRING" id="456320.Mvol_1716"/>
<dbReference type="KEGG" id="mvo:Mvol_1716"/>
<reference evidence="1 2" key="1">
    <citation type="submission" date="2010-05" db="EMBL/GenBank/DDBJ databases">
        <title>Complete sequence of Methanococcus voltae A3.</title>
        <authorList>
            <consortium name="US DOE Joint Genome Institute"/>
            <person name="Lucas S."/>
            <person name="Copeland A."/>
            <person name="Lapidus A."/>
            <person name="Cheng J.-F."/>
            <person name="Bruce D."/>
            <person name="Goodwin L."/>
            <person name="Pitluck S."/>
            <person name="Lowry S."/>
            <person name="Clum A."/>
            <person name="Land M."/>
            <person name="Hauser L."/>
            <person name="Kyrpides N."/>
            <person name="Mikhailova N."/>
            <person name="Whitman W.B."/>
            <person name="Woyke T."/>
        </authorList>
    </citation>
    <scope>NUCLEOTIDE SEQUENCE [LARGE SCALE GENOMIC DNA]</scope>
    <source>
        <strain evidence="2">ATCC BAA-1334 / A3</strain>
    </source>
</reference>
<dbReference type="FunCoup" id="D7DR94">
    <property type="interactions" value="9"/>
</dbReference>
<gene>
    <name evidence="1" type="ordered locus">Mvol_1716</name>
</gene>
<dbReference type="AlphaFoldDB" id="D7DR94"/>
<dbReference type="EMBL" id="CP002057">
    <property type="protein sequence ID" value="ADI37371.1"/>
    <property type="molecule type" value="Genomic_DNA"/>
</dbReference>
<evidence type="ECO:0000313" key="2">
    <source>
        <dbReference type="Proteomes" id="UP000007722"/>
    </source>
</evidence>
<evidence type="ECO:0000313" key="1">
    <source>
        <dbReference type="EMBL" id="ADI37371.1"/>
    </source>
</evidence>
<dbReference type="eggNOG" id="arCOG05038">
    <property type="taxonomic scope" value="Archaea"/>
</dbReference>
<dbReference type="InterPro" id="IPR019208">
    <property type="entry name" value="DUF2097"/>
</dbReference>
<dbReference type="Proteomes" id="UP000007722">
    <property type="component" value="Chromosome"/>
</dbReference>